<evidence type="ECO:0000313" key="2">
    <source>
        <dbReference type="Proteomes" id="UP001189122"/>
    </source>
</evidence>
<evidence type="ECO:0000313" key="1">
    <source>
        <dbReference type="EMBL" id="CAA2618110.1"/>
    </source>
</evidence>
<reference evidence="1 2" key="1">
    <citation type="submission" date="2019-12" db="EMBL/GenBank/DDBJ databases">
        <authorList>
            <person name="Scholz U."/>
            <person name="Mascher M."/>
            <person name="Fiebig A."/>
        </authorList>
    </citation>
    <scope>NUCLEOTIDE SEQUENCE</scope>
</reference>
<organism evidence="1">
    <name type="scientific">Spirodela intermedia</name>
    <name type="common">Intermediate duckweed</name>
    <dbReference type="NCBI Taxonomy" id="51605"/>
    <lineage>
        <taxon>Eukaryota</taxon>
        <taxon>Viridiplantae</taxon>
        <taxon>Streptophyta</taxon>
        <taxon>Embryophyta</taxon>
        <taxon>Tracheophyta</taxon>
        <taxon>Spermatophyta</taxon>
        <taxon>Magnoliopsida</taxon>
        <taxon>Liliopsida</taxon>
        <taxon>Araceae</taxon>
        <taxon>Lemnoideae</taxon>
        <taxon>Spirodela</taxon>
    </lineage>
</organism>
<keyword evidence="2" id="KW-1185">Reference proteome</keyword>
<dbReference type="Proteomes" id="UP001189122">
    <property type="component" value="Unassembled WGS sequence"/>
</dbReference>
<proteinExistence type="predicted"/>
<accession>A0A7I8IIW0</accession>
<gene>
    <name evidence="1" type="ORF">SI7747_03004271</name>
</gene>
<name>A0A7I8IIW0_SPIIN</name>
<dbReference type="EMBL" id="LR743590">
    <property type="protein sequence ID" value="CAA2618110.1"/>
    <property type="molecule type" value="Genomic_DNA"/>
</dbReference>
<dbReference type="AlphaFoldDB" id="A0A7I8IIW0"/>
<sequence length="160" mass="18936">MWDHLTLIYSNNISHLYDMIMEYYGLKQNETNPNQLVVAKFLGGLCLEYDGVYNQILERNELLTLKEAYQRVSHDLLDHSIPKTTSFIHYLLFIFVLKLRINLARIFEYFVFIMQKDILIHILHNIRHHSSICIFLVVYVNDIVITRSDSIGISQLKTFL</sequence>
<dbReference type="EMBL" id="CACRZD030000003">
    <property type="protein sequence ID" value="CAA6657807.1"/>
    <property type="molecule type" value="Genomic_DNA"/>
</dbReference>
<protein>
    <submittedName>
        <fullName evidence="1">Uncharacterized protein</fullName>
    </submittedName>
</protein>